<dbReference type="RefSeq" id="WP_141236453.1">
    <property type="nucleotide sequence ID" value="NZ_NCWY01000312.1"/>
</dbReference>
<dbReference type="PANTHER" id="PTHR11699">
    <property type="entry name" value="ALDEHYDE DEHYDROGENASE-RELATED"/>
    <property type="match status" value="1"/>
</dbReference>
<evidence type="ECO:0000259" key="2">
    <source>
        <dbReference type="Pfam" id="PF00171"/>
    </source>
</evidence>
<dbReference type="InterPro" id="IPR016162">
    <property type="entry name" value="Ald_DH_N"/>
</dbReference>
<dbReference type="EMBL" id="NCWY01000312">
    <property type="protein sequence ID" value="PAK90654.1"/>
    <property type="molecule type" value="Genomic_DNA"/>
</dbReference>
<dbReference type="Pfam" id="PF00171">
    <property type="entry name" value="Aldedh"/>
    <property type="match status" value="1"/>
</dbReference>
<evidence type="ECO:0000256" key="1">
    <source>
        <dbReference type="ARBA" id="ARBA00023002"/>
    </source>
</evidence>
<proteinExistence type="predicted"/>
<feature type="domain" description="Aldehyde dehydrogenase" evidence="2">
    <location>
        <begin position="1"/>
        <end position="68"/>
    </location>
</feature>
<dbReference type="GO" id="GO:0016491">
    <property type="term" value="F:oxidoreductase activity"/>
    <property type="evidence" value="ECO:0007669"/>
    <property type="project" value="UniProtKB-KW"/>
</dbReference>
<accession>A0A269YYN1</accession>
<sequence>EELAEVAKASQKDVDKAVEAATNAFDSWSKISKEERADYLLEISRKIHENAERFATIESLQNGKPYRET</sequence>
<dbReference type="Proteomes" id="UP000216867">
    <property type="component" value="Unassembled WGS sequence"/>
</dbReference>
<dbReference type="AlphaFoldDB" id="A0A269YYN1"/>
<dbReference type="SUPFAM" id="SSF53720">
    <property type="entry name" value="ALDH-like"/>
    <property type="match status" value="1"/>
</dbReference>
<feature type="non-terminal residue" evidence="3">
    <location>
        <position position="1"/>
    </location>
</feature>
<gene>
    <name evidence="3" type="ORF">B8X04_18350</name>
</gene>
<organism evidence="3 4">
    <name type="scientific">Brevibacterium casei</name>
    <dbReference type="NCBI Taxonomy" id="33889"/>
    <lineage>
        <taxon>Bacteria</taxon>
        <taxon>Bacillati</taxon>
        <taxon>Actinomycetota</taxon>
        <taxon>Actinomycetes</taxon>
        <taxon>Micrococcales</taxon>
        <taxon>Brevibacteriaceae</taxon>
        <taxon>Brevibacterium</taxon>
    </lineage>
</organism>
<dbReference type="InterPro" id="IPR016161">
    <property type="entry name" value="Ald_DH/histidinol_DH"/>
</dbReference>
<evidence type="ECO:0000313" key="4">
    <source>
        <dbReference type="Proteomes" id="UP000216867"/>
    </source>
</evidence>
<evidence type="ECO:0000313" key="3">
    <source>
        <dbReference type="EMBL" id="PAK90654.1"/>
    </source>
</evidence>
<dbReference type="InterPro" id="IPR015590">
    <property type="entry name" value="Aldehyde_DH_dom"/>
</dbReference>
<keyword evidence="1" id="KW-0560">Oxidoreductase</keyword>
<comment type="caution">
    <text evidence="3">The sequence shown here is derived from an EMBL/GenBank/DDBJ whole genome shotgun (WGS) entry which is preliminary data.</text>
</comment>
<reference evidence="3 4" key="1">
    <citation type="submission" date="2017-04" db="EMBL/GenBank/DDBJ databases">
        <title>Kefir bacterial isolates.</title>
        <authorList>
            <person name="Kim Y."/>
            <person name="Blasche S."/>
            <person name="Patil K.R."/>
        </authorList>
    </citation>
    <scope>NUCLEOTIDE SEQUENCE [LARGE SCALE GENOMIC DNA]</scope>
    <source>
        <strain evidence="3 4">OG2</strain>
    </source>
</reference>
<name>A0A269YYN1_9MICO</name>
<dbReference type="Gene3D" id="3.40.605.10">
    <property type="entry name" value="Aldehyde Dehydrogenase, Chain A, domain 1"/>
    <property type="match status" value="1"/>
</dbReference>
<feature type="non-terminal residue" evidence="3">
    <location>
        <position position="69"/>
    </location>
</feature>
<protein>
    <recommendedName>
        <fullName evidence="2">Aldehyde dehydrogenase domain-containing protein</fullName>
    </recommendedName>
</protein>